<evidence type="ECO:0000256" key="2">
    <source>
        <dbReference type="SAM" id="Phobius"/>
    </source>
</evidence>
<keyword evidence="4" id="KW-1185">Reference proteome</keyword>
<protein>
    <recommendedName>
        <fullName evidence="5">DUF58 domain-containing protein</fullName>
    </recommendedName>
</protein>
<feature type="transmembrane region" description="Helical" evidence="2">
    <location>
        <begin position="49"/>
        <end position="67"/>
    </location>
</feature>
<organism evidence="3 4">
    <name type="scientific">Halomarina salina</name>
    <dbReference type="NCBI Taxonomy" id="1872699"/>
    <lineage>
        <taxon>Archaea</taxon>
        <taxon>Methanobacteriati</taxon>
        <taxon>Methanobacteriota</taxon>
        <taxon>Stenosarchaea group</taxon>
        <taxon>Halobacteria</taxon>
        <taxon>Halobacteriales</taxon>
        <taxon>Natronomonadaceae</taxon>
        <taxon>Halomarina</taxon>
    </lineage>
</organism>
<dbReference type="AlphaFoldDB" id="A0ABD5RKF0"/>
<evidence type="ECO:0000313" key="4">
    <source>
        <dbReference type="Proteomes" id="UP001596099"/>
    </source>
</evidence>
<keyword evidence="2" id="KW-0812">Transmembrane</keyword>
<keyword evidence="2" id="KW-0472">Membrane</keyword>
<dbReference type="EMBL" id="JBHSQH010000001">
    <property type="protein sequence ID" value="MFC5970832.1"/>
    <property type="molecule type" value="Genomic_DNA"/>
</dbReference>
<sequence length="89" mass="9409">MRHLSHTDRPAAPAGSRFESTPATDCSLVVTALFALAAPLAIWAVSHPVLVVLLVTSFVGGVLAVRGHGRLVEGGVRPLGVTVRRPHRR</sequence>
<dbReference type="Proteomes" id="UP001596099">
    <property type="component" value="Unassembled WGS sequence"/>
</dbReference>
<dbReference type="RefSeq" id="WP_247413752.1">
    <property type="nucleotide sequence ID" value="NZ_JALLGW010000001.1"/>
</dbReference>
<evidence type="ECO:0008006" key="5">
    <source>
        <dbReference type="Google" id="ProtNLM"/>
    </source>
</evidence>
<evidence type="ECO:0000256" key="1">
    <source>
        <dbReference type="SAM" id="MobiDB-lite"/>
    </source>
</evidence>
<feature type="region of interest" description="Disordered" evidence="1">
    <location>
        <begin position="1"/>
        <end position="22"/>
    </location>
</feature>
<gene>
    <name evidence="3" type="ORF">ACFPYI_05750</name>
</gene>
<keyword evidence="2" id="KW-1133">Transmembrane helix</keyword>
<comment type="caution">
    <text evidence="3">The sequence shown here is derived from an EMBL/GenBank/DDBJ whole genome shotgun (WGS) entry which is preliminary data.</text>
</comment>
<reference evidence="3 4" key="1">
    <citation type="journal article" date="2019" name="Int. J. Syst. Evol. Microbiol.">
        <title>The Global Catalogue of Microorganisms (GCM) 10K type strain sequencing project: providing services to taxonomists for standard genome sequencing and annotation.</title>
        <authorList>
            <consortium name="The Broad Institute Genomics Platform"/>
            <consortium name="The Broad Institute Genome Sequencing Center for Infectious Disease"/>
            <person name="Wu L."/>
            <person name="Ma J."/>
        </authorList>
    </citation>
    <scope>NUCLEOTIDE SEQUENCE [LARGE SCALE GENOMIC DNA]</scope>
    <source>
        <strain evidence="3 4">CGMCC 1.12543</strain>
    </source>
</reference>
<name>A0ABD5RKF0_9EURY</name>
<accession>A0ABD5RKF0</accession>
<evidence type="ECO:0000313" key="3">
    <source>
        <dbReference type="EMBL" id="MFC5970832.1"/>
    </source>
</evidence>
<proteinExistence type="predicted"/>